<dbReference type="PANTHER" id="PTHR37299:SF1">
    <property type="entry name" value="STAGE 0 SPORULATION PROTEIN A HOMOLOG"/>
    <property type="match status" value="1"/>
</dbReference>
<dbReference type="AlphaFoldDB" id="A0A0F7HNH7"/>
<dbReference type="SMART" id="SM00850">
    <property type="entry name" value="LytTR"/>
    <property type="match status" value="1"/>
</dbReference>
<evidence type="ECO:0000313" key="3">
    <source>
        <dbReference type="EMBL" id="SFK66553.1"/>
    </source>
</evidence>
<dbReference type="Gene3D" id="2.40.50.1020">
    <property type="entry name" value="LytTr DNA-binding domain"/>
    <property type="match status" value="1"/>
</dbReference>
<dbReference type="PANTHER" id="PTHR37299">
    <property type="entry name" value="TRANSCRIPTIONAL REGULATOR-RELATED"/>
    <property type="match status" value="1"/>
</dbReference>
<sequence length="303" mass="35033">MQEIKIADVIEKENDQSIEFRRGKVTVIQMPVEYINRMMKLTEHVHSVFKLESSVPVYERLTVKDHIKFYKKWNKSTLEVADMLNQYRLDTVSDTRLGKCEADTVQRLAYIQALMTGQNEVLAVNPLHNAGIENIKFFHKMLEHMKSAGKALIVITSSTEEAFVVSSNIARLGELGLKQVETEISEESDAQSSLNRIRAKSHDKTIFIDLEDIEYIESNEGKVYVNISREKFVIETTLAETEKKLGSHGFYRCHRSYIVNLDKVREIITWSKNTYSIVIENQEKTKIPLSRTKYNEIQKLLVL</sequence>
<dbReference type="KEGG" id="shv:AAT16_13745"/>
<reference evidence="2 4" key="1">
    <citation type="journal article" date="2015" name="Int. J. Syst. Evol. Microbiol.">
        <title>Complete genome sequence of Salinicoccus halodurans H3B36, isolated from the Qaidam Basin in China.</title>
        <authorList>
            <person name="Jiang K."/>
            <person name="Xue Y."/>
            <person name="Ma Y."/>
        </authorList>
    </citation>
    <scope>NUCLEOTIDE SEQUENCE [LARGE SCALE GENOMIC DNA]</scope>
    <source>
        <strain evidence="2 4">H3B36</strain>
    </source>
</reference>
<dbReference type="InterPro" id="IPR007492">
    <property type="entry name" value="LytTR_DNA-bd_dom"/>
</dbReference>
<dbReference type="PIRSF" id="PIRSF036612">
    <property type="entry name" value="ABC_ATP_LytTR"/>
    <property type="match status" value="1"/>
</dbReference>
<name>A0A0F7HNH7_9STAP</name>
<dbReference type="Proteomes" id="UP000183090">
    <property type="component" value="Unassembled WGS sequence"/>
</dbReference>
<dbReference type="GO" id="GO:0003677">
    <property type="term" value="F:DNA binding"/>
    <property type="evidence" value="ECO:0007669"/>
    <property type="project" value="InterPro"/>
</dbReference>
<protein>
    <submittedName>
        <fullName evidence="3">Transcriptional regulator, LytTR family</fullName>
    </submittedName>
</protein>
<dbReference type="OrthoDB" id="9809318at2"/>
<gene>
    <name evidence="2" type="ORF">AAT16_13745</name>
    <name evidence="3" type="ORF">SAMN05216235_1011</name>
</gene>
<dbReference type="SUPFAM" id="SSF52540">
    <property type="entry name" value="P-loop containing nucleoside triphosphate hydrolases"/>
    <property type="match status" value="1"/>
</dbReference>
<dbReference type="PROSITE" id="PS50930">
    <property type="entry name" value="HTH_LYTTR"/>
    <property type="match status" value="1"/>
</dbReference>
<dbReference type="InterPro" id="IPR027417">
    <property type="entry name" value="P-loop_NTPase"/>
</dbReference>
<reference evidence="3 5" key="3">
    <citation type="submission" date="2016-10" db="EMBL/GenBank/DDBJ databases">
        <authorList>
            <person name="Varghese N."/>
            <person name="Submissions S."/>
        </authorList>
    </citation>
    <scope>NUCLEOTIDE SEQUENCE [LARGE SCALE GENOMIC DNA]</scope>
    <source>
        <strain evidence="3 5">CGMCC 1.6501</strain>
    </source>
</reference>
<reference evidence="4" key="2">
    <citation type="submission" date="2015-04" db="EMBL/GenBank/DDBJ databases">
        <title>Complete genome sequence of Salinicoccus halodurans strain H3B36, isolated from the Qaidam basin of China.</title>
        <authorList>
            <person name="Ma Y."/>
            <person name="Jiang K."/>
            <person name="Xue Y."/>
        </authorList>
    </citation>
    <scope>NUCLEOTIDE SEQUENCE [LARGE SCALE GENOMIC DNA]</scope>
    <source>
        <strain evidence="4">H3B36</strain>
    </source>
</reference>
<evidence type="ECO:0000313" key="4">
    <source>
        <dbReference type="Proteomes" id="UP000034029"/>
    </source>
</evidence>
<dbReference type="Pfam" id="PF04397">
    <property type="entry name" value="LytTR"/>
    <property type="match status" value="1"/>
</dbReference>
<dbReference type="GO" id="GO:0000156">
    <property type="term" value="F:phosphorelay response regulator activity"/>
    <property type="evidence" value="ECO:0007669"/>
    <property type="project" value="InterPro"/>
</dbReference>
<dbReference type="Proteomes" id="UP000034029">
    <property type="component" value="Chromosome"/>
</dbReference>
<dbReference type="EMBL" id="FOTB01000002">
    <property type="protein sequence ID" value="SFK66553.1"/>
    <property type="molecule type" value="Genomic_DNA"/>
</dbReference>
<evidence type="ECO:0000313" key="2">
    <source>
        <dbReference type="EMBL" id="AKG75153.1"/>
    </source>
</evidence>
<organism evidence="3 5">
    <name type="scientific">Salinicoccus halodurans</name>
    <dbReference type="NCBI Taxonomy" id="407035"/>
    <lineage>
        <taxon>Bacteria</taxon>
        <taxon>Bacillati</taxon>
        <taxon>Bacillota</taxon>
        <taxon>Bacilli</taxon>
        <taxon>Bacillales</taxon>
        <taxon>Staphylococcaceae</taxon>
        <taxon>Salinicoccus</taxon>
    </lineage>
</organism>
<dbReference type="EMBL" id="CP011366">
    <property type="protein sequence ID" value="AKG75153.1"/>
    <property type="molecule type" value="Genomic_DNA"/>
</dbReference>
<dbReference type="Gene3D" id="3.40.50.300">
    <property type="entry name" value="P-loop containing nucleotide triphosphate hydrolases"/>
    <property type="match status" value="1"/>
</dbReference>
<dbReference type="InterPro" id="IPR046947">
    <property type="entry name" value="LytR-like"/>
</dbReference>
<accession>A0A0F7HNH7</accession>
<evidence type="ECO:0000313" key="5">
    <source>
        <dbReference type="Proteomes" id="UP000183090"/>
    </source>
</evidence>
<evidence type="ECO:0000259" key="1">
    <source>
        <dbReference type="PROSITE" id="PS50930"/>
    </source>
</evidence>
<feature type="domain" description="HTH LytTR-type" evidence="1">
    <location>
        <begin position="197"/>
        <end position="303"/>
    </location>
</feature>
<dbReference type="RefSeq" id="WP_046791330.1">
    <property type="nucleotide sequence ID" value="NZ_CP011366.1"/>
</dbReference>
<keyword evidence="4" id="KW-1185">Reference proteome</keyword>
<proteinExistence type="predicted"/>
<dbReference type="InterPro" id="IPR012046">
    <property type="entry name" value="LytTR_ABC"/>
</dbReference>